<dbReference type="InterPro" id="IPR036770">
    <property type="entry name" value="Ankyrin_rpt-contain_sf"/>
</dbReference>
<proteinExistence type="predicted"/>
<accession>A0AAW0LIW9</accession>
<feature type="non-terminal residue" evidence="1">
    <location>
        <position position="210"/>
    </location>
</feature>
<dbReference type="Proteomes" id="UP000237347">
    <property type="component" value="Unassembled WGS sequence"/>
</dbReference>
<keyword evidence="2" id="KW-1185">Reference proteome</keyword>
<name>A0AAW0LIW9_QUESU</name>
<dbReference type="EMBL" id="PKMF04000101">
    <property type="protein sequence ID" value="KAK7850408.1"/>
    <property type="molecule type" value="Genomic_DNA"/>
</dbReference>
<comment type="caution">
    <text evidence="1">The sequence shown here is derived from an EMBL/GenBank/DDBJ whole genome shotgun (WGS) entry which is preliminary data.</text>
</comment>
<organism evidence="1 2">
    <name type="scientific">Quercus suber</name>
    <name type="common">Cork oak</name>
    <dbReference type="NCBI Taxonomy" id="58331"/>
    <lineage>
        <taxon>Eukaryota</taxon>
        <taxon>Viridiplantae</taxon>
        <taxon>Streptophyta</taxon>
        <taxon>Embryophyta</taxon>
        <taxon>Tracheophyta</taxon>
        <taxon>Spermatophyta</taxon>
        <taxon>Magnoliopsida</taxon>
        <taxon>eudicotyledons</taxon>
        <taxon>Gunneridae</taxon>
        <taxon>Pentapetalae</taxon>
        <taxon>rosids</taxon>
        <taxon>fabids</taxon>
        <taxon>Fagales</taxon>
        <taxon>Fagaceae</taxon>
        <taxon>Quercus</taxon>
    </lineage>
</organism>
<dbReference type="SUPFAM" id="SSF48403">
    <property type="entry name" value="Ankyrin repeat"/>
    <property type="match status" value="1"/>
</dbReference>
<sequence length="210" mass="23613">MTNPPSWKPSNTSSPSFYLPLVLQTLQLMASTLENDAAKDDELNGELYNATLNEEVENVIKLCERFADHAMHRLTIHKDTVLHVATYSKQTDLVLGLLEAFPHHHIHKMTTSKNVSGNTVLHEIATLDDGFVEVATKMLGNAEGLLSMRNELAERVLFQAARYEFQNMMKLRGSHLTQMNDKNTILHIGILAHQFGKFPRSYKVSAGTKI</sequence>
<evidence type="ECO:0000313" key="2">
    <source>
        <dbReference type="Proteomes" id="UP000237347"/>
    </source>
</evidence>
<dbReference type="PANTHER" id="PTHR24121:SF20">
    <property type="entry name" value="TONSOKU-LIKE PROTEIN"/>
    <property type="match status" value="1"/>
</dbReference>
<gene>
    <name evidence="1" type="ORF">CFP56_001017</name>
</gene>
<reference evidence="1 2" key="1">
    <citation type="journal article" date="2018" name="Sci. Data">
        <title>The draft genome sequence of cork oak.</title>
        <authorList>
            <person name="Ramos A.M."/>
            <person name="Usie A."/>
            <person name="Barbosa P."/>
            <person name="Barros P.M."/>
            <person name="Capote T."/>
            <person name="Chaves I."/>
            <person name="Simoes F."/>
            <person name="Abreu I."/>
            <person name="Carrasquinho I."/>
            <person name="Faro C."/>
            <person name="Guimaraes J.B."/>
            <person name="Mendonca D."/>
            <person name="Nobrega F."/>
            <person name="Rodrigues L."/>
            <person name="Saibo N.J.M."/>
            <person name="Varela M.C."/>
            <person name="Egas C."/>
            <person name="Matos J."/>
            <person name="Miguel C.M."/>
            <person name="Oliveira M.M."/>
            <person name="Ricardo C.P."/>
            <person name="Goncalves S."/>
        </authorList>
    </citation>
    <scope>NUCLEOTIDE SEQUENCE [LARGE SCALE GENOMIC DNA]</scope>
    <source>
        <strain evidence="2">cv. HL8</strain>
    </source>
</reference>
<dbReference type="AlphaFoldDB" id="A0AAW0LIW9"/>
<protein>
    <submittedName>
        <fullName evidence="1">Uncharacterized protein</fullName>
    </submittedName>
</protein>
<dbReference type="Gene3D" id="1.25.40.20">
    <property type="entry name" value="Ankyrin repeat-containing domain"/>
    <property type="match status" value="1"/>
</dbReference>
<dbReference type="PANTHER" id="PTHR24121">
    <property type="entry name" value="NO MECHANORECEPTOR POTENTIAL C, ISOFORM D-RELATED"/>
    <property type="match status" value="1"/>
</dbReference>
<evidence type="ECO:0000313" key="1">
    <source>
        <dbReference type="EMBL" id="KAK7850408.1"/>
    </source>
</evidence>